<dbReference type="SMART" id="SM00382">
    <property type="entry name" value="AAA"/>
    <property type="match status" value="2"/>
</dbReference>
<dbReference type="SMART" id="SM01086">
    <property type="entry name" value="ClpB_D2-small"/>
    <property type="match status" value="1"/>
</dbReference>
<dbReference type="FunFam" id="3.40.50.300:FF:000025">
    <property type="entry name" value="ATP-dependent Clp protease subunit"/>
    <property type="match status" value="1"/>
</dbReference>
<dbReference type="Gene3D" id="1.10.8.60">
    <property type="match status" value="2"/>
</dbReference>
<keyword evidence="9" id="KW-1185">Reference proteome</keyword>
<organism evidence="8 9">
    <name type="scientific">Treponema porcinum</name>
    <dbReference type="NCBI Taxonomy" id="261392"/>
    <lineage>
        <taxon>Bacteria</taxon>
        <taxon>Pseudomonadati</taxon>
        <taxon>Spirochaetota</taxon>
        <taxon>Spirochaetia</taxon>
        <taxon>Spirochaetales</taxon>
        <taxon>Treponemataceae</taxon>
        <taxon>Treponema</taxon>
    </lineage>
</organism>
<evidence type="ECO:0000256" key="5">
    <source>
        <dbReference type="PROSITE-ProRule" id="PRU01251"/>
    </source>
</evidence>
<dbReference type="InterPro" id="IPR003959">
    <property type="entry name" value="ATPase_AAA_core"/>
</dbReference>
<dbReference type="CDD" id="cd00009">
    <property type="entry name" value="AAA"/>
    <property type="match status" value="1"/>
</dbReference>
<dbReference type="EMBL" id="FUWG01000009">
    <property type="protein sequence ID" value="SJZ46852.1"/>
    <property type="molecule type" value="Genomic_DNA"/>
</dbReference>
<dbReference type="GO" id="GO:0006508">
    <property type="term" value="P:proteolysis"/>
    <property type="evidence" value="ECO:0007669"/>
    <property type="project" value="UniProtKB-KW"/>
</dbReference>
<reference evidence="8 9" key="1">
    <citation type="submission" date="2017-02" db="EMBL/GenBank/DDBJ databases">
        <authorList>
            <person name="Peterson S.W."/>
        </authorList>
    </citation>
    <scope>NUCLEOTIDE SEQUENCE [LARGE SCALE GENOMIC DNA]</scope>
    <source>
        <strain evidence="8 9">ATCC BAA-908</strain>
    </source>
</reference>
<evidence type="ECO:0000256" key="2">
    <source>
        <dbReference type="ARBA" id="ARBA00022741"/>
    </source>
</evidence>
<dbReference type="PROSITE" id="PS51903">
    <property type="entry name" value="CLP_R"/>
    <property type="match status" value="1"/>
</dbReference>
<protein>
    <submittedName>
        <fullName evidence="8">ATP-dependent Clp protease ATP-binding subunit ClpC</fullName>
    </submittedName>
</protein>
<dbReference type="PROSITE" id="PS50151">
    <property type="entry name" value="UVR"/>
    <property type="match status" value="1"/>
</dbReference>
<dbReference type="Gene3D" id="4.10.860.10">
    <property type="entry name" value="UVR domain"/>
    <property type="match status" value="1"/>
</dbReference>
<dbReference type="GO" id="GO:0005737">
    <property type="term" value="C:cytoplasm"/>
    <property type="evidence" value="ECO:0007669"/>
    <property type="project" value="TreeGrafter"/>
</dbReference>
<dbReference type="Pfam" id="PF07724">
    <property type="entry name" value="AAA_2"/>
    <property type="match status" value="1"/>
</dbReference>
<dbReference type="GO" id="GO:0016887">
    <property type="term" value="F:ATP hydrolysis activity"/>
    <property type="evidence" value="ECO:0007669"/>
    <property type="project" value="InterPro"/>
</dbReference>
<evidence type="ECO:0000313" key="8">
    <source>
        <dbReference type="EMBL" id="SJZ46852.1"/>
    </source>
</evidence>
<dbReference type="SUPFAM" id="SSF52540">
    <property type="entry name" value="P-loop containing nucleoside triphosphate hydrolases"/>
    <property type="match status" value="2"/>
</dbReference>
<evidence type="ECO:0000259" key="7">
    <source>
        <dbReference type="PROSITE" id="PS51903"/>
    </source>
</evidence>
<evidence type="ECO:0000259" key="6">
    <source>
        <dbReference type="PROSITE" id="PS50151"/>
    </source>
</evidence>
<keyword evidence="2" id="KW-0547">Nucleotide-binding</keyword>
<dbReference type="InterPro" id="IPR041546">
    <property type="entry name" value="ClpA/ClpB_AAA_lid"/>
</dbReference>
<keyword evidence="4" id="KW-0143">Chaperone</keyword>
<dbReference type="InterPro" id="IPR018368">
    <property type="entry name" value="ClpA/B_CS1"/>
</dbReference>
<dbReference type="RefSeq" id="WP_078933267.1">
    <property type="nucleotide sequence ID" value="NZ_FUWG01000009.1"/>
</dbReference>
<evidence type="ECO:0000313" key="9">
    <source>
        <dbReference type="Proteomes" id="UP000190423"/>
    </source>
</evidence>
<dbReference type="Pfam" id="PF02861">
    <property type="entry name" value="Clp_N"/>
    <property type="match status" value="1"/>
</dbReference>
<dbReference type="Pfam" id="PF10431">
    <property type="entry name" value="ClpB_D2-small"/>
    <property type="match status" value="1"/>
</dbReference>
<dbReference type="Gene3D" id="3.40.50.300">
    <property type="entry name" value="P-loop containing nucleotide triphosphate hydrolases"/>
    <property type="match status" value="2"/>
</dbReference>
<dbReference type="InterPro" id="IPR001943">
    <property type="entry name" value="UVR_dom"/>
</dbReference>
<dbReference type="InterPro" id="IPR050130">
    <property type="entry name" value="ClpA_ClpB"/>
</dbReference>
<dbReference type="OrthoDB" id="9803641at2"/>
<keyword evidence="3 8" id="KW-0067">ATP-binding</keyword>
<dbReference type="Pfam" id="PF17871">
    <property type="entry name" value="AAA_lid_9"/>
    <property type="match status" value="1"/>
</dbReference>
<dbReference type="AlphaFoldDB" id="A0A1T4KWN0"/>
<dbReference type="PROSITE" id="PS00870">
    <property type="entry name" value="CLPAB_1"/>
    <property type="match status" value="1"/>
</dbReference>
<dbReference type="PRINTS" id="PR00300">
    <property type="entry name" value="CLPPROTEASEA"/>
</dbReference>
<dbReference type="InterPro" id="IPR019489">
    <property type="entry name" value="Clp_ATPase_C"/>
</dbReference>
<dbReference type="Pfam" id="PF00004">
    <property type="entry name" value="AAA"/>
    <property type="match status" value="1"/>
</dbReference>
<dbReference type="InterPro" id="IPR003593">
    <property type="entry name" value="AAA+_ATPase"/>
</dbReference>
<dbReference type="InterPro" id="IPR036628">
    <property type="entry name" value="Clp_N_dom_sf"/>
</dbReference>
<dbReference type="InterPro" id="IPR027417">
    <property type="entry name" value="P-loop_NTPase"/>
</dbReference>
<dbReference type="FunFam" id="3.40.50.300:FF:000010">
    <property type="entry name" value="Chaperone clpB 1, putative"/>
    <property type="match status" value="1"/>
</dbReference>
<dbReference type="InterPro" id="IPR001270">
    <property type="entry name" value="ClpA/B"/>
</dbReference>
<dbReference type="Proteomes" id="UP000190423">
    <property type="component" value="Unassembled WGS sequence"/>
</dbReference>
<keyword evidence="8" id="KW-0378">Hydrolase</keyword>
<dbReference type="InterPro" id="IPR004176">
    <property type="entry name" value="Clp_R_N"/>
</dbReference>
<dbReference type="STRING" id="261392.SAMN02745149_01356"/>
<dbReference type="GO" id="GO:0034605">
    <property type="term" value="P:cellular response to heat"/>
    <property type="evidence" value="ECO:0007669"/>
    <property type="project" value="TreeGrafter"/>
</dbReference>
<dbReference type="GO" id="GO:0008233">
    <property type="term" value="F:peptidase activity"/>
    <property type="evidence" value="ECO:0007669"/>
    <property type="project" value="UniProtKB-KW"/>
</dbReference>
<evidence type="ECO:0000256" key="4">
    <source>
        <dbReference type="ARBA" id="ARBA00023186"/>
    </source>
</evidence>
<keyword evidence="1 5" id="KW-0677">Repeat</keyword>
<dbReference type="GO" id="GO:0005524">
    <property type="term" value="F:ATP binding"/>
    <property type="evidence" value="ECO:0007669"/>
    <property type="project" value="UniProtKB-KW"/>
</dbReference>
<dbReference type="GeneID" id="78316653"/>
<dbReference type="SUPFAM" id="SSF81923">
    <property type="entry name" value="Double Clp-N motif"/>
    <property type="match status" value="1"/>
</dbReference>
<accession>A0A1T4KWN0</accession>
<feature type="domain" description="UVR" evidence="6">
    <location>
        <begin position="458"/>
        <end position="493"/>
    </location>
</feature>
<proteinExistence type="predicted"/>
<dbReference type="CDD" id="cd19499">
    <property type="entry name" value="RecA-like_ClpB_Hsp104-like"/>
    <property type="match status" value="1"/>
</dbReference>
<sequence>MTDFSPRALRLVNAFCQDEARKSGSELIQPEHILLALIKKSDGLGVELLKTLKLSLPSFQFALEQDILSKASGLTDRDLLSEIPRGRRVDAMLDLASIESQALENKYVGTEHIVLACVRESESVAALFFEKSGVSLSDARAAVRSVQKNNMSSYLVKRAEALANVELQNIFGAGKGAGRFDSLFAGAGNNPQSSRDAPEKKSFLSEYSRDITRLFREGKADPVVGREKEIQRLIQILSRRTKNNPVLVGEPGIGKTAIVEGLAQAVAKGTVPSGLLKKRILSLDLTSLVAGTKYRGEFEERMKKMMREVKDSKDIILFIDELHTIIGAGGPEGQMDASNMLKPALSRGELQLIGATTTKEYSRYIEKDSALARRFQKVDVEEPTDEDSVKILEGIKAQYEHFHGVVYDDDVIPAIVRLSRRYIPERFLPDKAIDILDEAGAQKKIQEENKPSELNDLEVQINSLIEEKKRLVQQQDYENAAYVRDKVLELKRKFEVFSNYWKENGIASKRHVTADDIAHIVGEMTGIPVEQLGSSESSRLVKMEDEMHRMVIGQDEAVRTISGAVRRSRAGISSPKHPIGSFIFLGPTGVGKTQLAKALAKFMFGSDSQLIRIDMSDFMEKHNASRLVGAPPGYVGYEDGGVLTEQVRRHPYSVILLDEIEKAHPDVFNLLLQILEEGELHDNLGHTVNFRNTVIIMTSNAGARQITAEGRVGFSASGDGVLSYAEIKSGAMVELKKLLSPELLNRIDDVIVFNALSKAEVSKILDIQIAELSARLKDRKLSVTVRKSAREYLIEKGYEPSMGARPMRRLIQREIEEPLSLEILDERNAGLSEIAVECRNNVLRVHFVRDAKKSAGKTTIKCVSNQSDSSDESVLATVNILEDKK</sequence>
<gene>
    <name evidence="8" type="ORF">SAMN02745149_01356</name>
</gene>
<dbReference type="PANTHER" id="PTHR11638">
    <property type="entry name" value="ATP-DEPENDENT CLP PROTEASE"/>
    <property type="match status" value="1"/>
</dbReference>
<name>A0A1T4KWN0_TREPO</name>
<feature type="domain" description="Clp R" evidence="7">
    <location>
        <begin position="1"/>
        <end position="149"/>
    </location>
</feature>
<dbReference type="PANTHER" id="PTHR11638:SF175">
    <property type="entry name" value="ATP-DEPENDENT CLP PROTEASE, ATP-BINDING SUBUNIT CLPC"/>
    <property type="match status" value="1"/>
</dbReference>
<evidence type="ECO:0000256" key="3">
    <source>
        <dbReference type="ARBA" id="ARBA00022840"/>
    </source>
</evidence>
<dbReference type="Gene3D" id="1.10.1780.10">
    <property type="entry name" value="Clp, N-terminal domain"/>
    <property type="match status" value="1"/>
</dbReference>
<keyword evidence="8" id="KW-0645">Protease</keyword>
<evidence type="ECO:0000256" key="1">
    <source>
        <dbReference type="ARBA" id="ARBA00022737"/>
    </source>
</evidence>